<sequence length="116" mass="12591">MSSPKCLLVLFLLGVAVIHATIPSSLADDSSEAAKCDKVTPPRNHLLGYEPKPFPKHSLADEPDSLADEPDPPADKPHHKPPHKPQTGYRRLLATENVVGGTIRLLTINIFVNVKS</sequence>
<evidence type="ECO:0000256" key="2">
    <source>
        <dbReference type="SAM" id="SignalP"/>
    </source>
</evidence>
<evidence type="ECO:0000313" key="4">
    <source>
        <dbReference type="Proteomes" id="UP000467840"/>
    </source>
</evidence>
<evidence type="ECO:0000256" key="1">
    <source>
        <dbReference type="SAM" id="MobiDB-lite"/>
    </source>
</evidence>
<keyword evidence="2" id="KW-0732">Signal</keyword>
<organism evidence="3 4">
    <name type="scientific">Hevea brasiliensis</name>
    <name type="common">Para rubber tree</name>
    <name type="synonym">Siphonia brasiliensis</name>
    <dbReference type="NCBI Taxonomy" id="3981"/>
    <lineage>
        <taxon>Eukaryota</taxon>
        <taxon>Viridiplantae</taxon>
        <taxon>Streptophyta</taxon>
        <taxon>Embryophyta</taxon>
        <taxon>Tracheophyta</taxon>
        <taxon>Spermatophyta</taxon>
        <taxon>Magnoliopsida</taxon>
        <taxon>eudicotyledons</taxon>
        <taxon>Gunneridae</taxon>
        <taxon>Pentapetalae</taxon>
        <taxon>rosids</taxon>
        <taxon>fabids</taxon>
        <taxon>Malpighiales</taxon>
        <taxon>Euphorbiaceae</taxon>
        <taxon>Crotonoideae</taxon>
        <taxon>Micrandreae</taxon>
        <taxon>Hevea</taxon>
    </lineage>
</organism>
<dbReference type="EMBL" id="JAAGAX010000017">
    <property type="protein sequence ID" value="KAF2285449.1"/>
    <property type="molecule type" value="Genomic_DNA"/>
</dbReference>
<comment type="caution">
    <text evidence="3">The sequence shown here is derived from an EMBL/GenBank/DDBJ whole genome shotgun (WGS) entry which is preliminary data.</text>
</comment>
<dbReference type="AlphaFoldDB" id="A0A6A6KD66"/>
<reference evidence="3 4" key="1">
    <citation type="journal article" date="2020" name="Mol. Plant">
        <title>The Chromosome-Based Rubber Tree Genome Provides New Insights into Spurge Genome Evolution and Rubber Biosynthesis.</title>
        <authorList>
            <person name="Liu J."/>
            <person name="Shi C."/>
            <person name="Shi C.C."/>
            <person name="Li W."/>
            <person name="Zhang Q.J."/>
            <person name="Zhang Y."/>
            <person name="Li K."/>
            <person name="Lu H.F."/>
            <person name="Shi C."/>
            <person name="Zhu S.T."/>
            <person name="Xiao Z.Y."/>
            <person name="Nan H."/>
            <person name="Yue Y."/>
            <person name="Zhu X.G."/>
            <person name="Wu Y."/>
            <person name="Hong X.N."/>
            <person name="Fan G.Y."/>
            <person name="Tong Y."/>
            <person name="Zhang D."/>
            <person name="Mao C.L."/>
            <person name="Liu Y.L."/>
            <person name="Hao S.J."/>
            <person name="Liu W.Q."/>
            <person name="Lv M.Q."/>
            <person name="Zhang H.B."/>
            <person name="Liu Y."/>
            <person name="Hu-Tang G.R."/>
            <person name="Wang J.P."/>
            <person name="Wang J.H."/>
            <person name="Sun Y.H."/>
            <person name="Ni S.B."/>
            <person name="Chen W.B."/>
            <person name="Zhang X.C."/>
            <person name="Jiao Y.N."/>
            <person name="Eichler E.E."/>
            <person name="Li G.H."/>
            <person name="Liu X."/>
            <person name="Gao L.Z."/>
        </authorList>
    </citation>
    <scope>NUCLEOTIDE SEQUENCE [LARGE SCALE GENOMIC DNA]</scope>
    <source>
        <strain evidence="4">cv. GT1</strain>
        <tissue evidence="3">Leaf</tissue>
    </source>
</reference>
<dbReference type="Proteomes" id="UP000467840">
    <property type="component" value="Chromosome 3"/>
</dbReference>
<evidence type="ECO:0000313" key="3">
    <source>
        <dbReference type="EMBL" id="KAF2285449.1"/>
    </source>
</evidence>
<feature type="compositionally biased region" description="Acidic residues" evidence="1">
    <location>
        <begin position="61"/>
        <end position="72"/>
    </location>
</feature>
<proteinExistence type="predicted"/>
<protein>
    <submittedName>
        <fullName evidence="3">Uncharacterized protein</fullName>
    </submittedName>
</protein>
<feature type="signal peptide" evidence="2">
    <location>
        <begin position="1"/>
        <end position="20"/>
    </location>
</feature>
<accession>A0A6A6KD66</accession>
<name>A0A6A6KD66_HEVBR</name>
<gene>
    <name evidence="3" type="ORF">GH714_004553</name>
</gene>
<feature type="chain" id="PRO_5025582825" evidence="2">
    <location>
        <begin position="21"/>
        <end position="116"/>
    </location>
</feature>
<feature type="region of interest" description="Disordered" evidence="1">
    <location>
        <begin position="29"/>
        <end position="90"/>
    </location>
</feature>
<keyword evidence="4" id="KW-1185">Reference proteome</keyword>